<accession>A0AAJ0MEY8</accession>
<evidence type="ECO:0000259" key="3">
    <source>
        <dbReference type="Pfam" id="PF12051"/>
    </source>
</evidence>
<organism evidence="4 5">
    <name type="scientific">Lasiosphaeria hispida</name>
    <dbReference type="NCBI Taxonomy" id="260671"/>
    <lineage>
        <taxon>Eukaryota</taxon>
        <taxon>Fungi</taxon>
        <taxon>Dikarya</taxon>
        <taxon>Ascomycota</taxon>
        <taxon>Pezizomycotina</taxon>
        <taxon>Sordariomycetes</taxon>
        <taxon>Sordariomycetidae</taxon>
        <taxon>Sordariales</taxon>
        <taxon>Lasiosphaeriaceae</taxon>
        <taxon>Lasiosphaeria</taxon>
    </lineage>
</organism>
<protein>
    <recommendedName>
        <fullName evidence="3">DUF3533 domain-containing protein</fullName>
    </recommendedName>
</protein>
<evidence type="ECO:0000256" key="2">
    <source>
        <dbReference type="SAM" id="Phobius"/>
    </source>
</evidence>
<feature type="transmembrane region" description="Helical" evidence="2">
    <location>
        <begin position="303"/>
        <end position="327"/>
    </location>
</feature>
<feature type="transmembrane region" description="Helical" evidence="2">
    <location>
        <begin position="387"/>
        <end position="408"/>
    </location>
</feature>
<keyword evidence="2" id="KW-0472">Membrane</keyword>
<feature type="transmembrane region" description="Helical" evidence="2">
    <location>
        <begin position="37"/>
        <end position="57"/>
    </location>
</feature>
<comment type="caution">
    <text evidence="4">The sequence shown here is derived from an EMBL/GenBank/DDBJ whole genome shotgun (WGS) entry which is preliminary data.</text>
</comment>
<name>A0AAJ0MEY8_9PEZI</name>
<dbReference type="GO" id="GO:0016020">
    <property type="term" value="C:membrane"/>
    <property type="evidence" value="ECO:0007669"/>
    <property type="project" value="TreeGrafter"/>
</dbReference>
<dbReference type="InterPro" id="IPR053001">
    <property type="entry name" value="MNNG_permease-like"/>
</dbReference>
<keyword evidence="2" id="KW-0812">Transmembrane</keyword>
<reference evidence="4" key="1">
    <citation type="journal article" date="2023" name="Mol. Phylogenet. Evol.">
        <title>Genome-scale phylogeny and comparative genomics of the fungal order Sordariales.</title>
        <authorList>
            <person name="Hensen N."/>
            <person name="Bonometti L."/>
            <person name="Westerberg I."/>
            <person name="Brannstrom I.O."/>
            <person name="Guillou S."/>
            <person name="Cros-Aarteil S."/>
            <person name="Calhoun S."/>
            <person name="Haridas S."/>
            <person name="Kuo A."/>
            <person name="Mondo S."/>
            <person name="Pangilinan J."/>
            <person name="Riley R."/>
            <person name="LaButti K."/>
            <person name="Andreopoulos B."/>
            <person name="Lipzen A."/>
            <person name="Chen C."/>
            <person name="Yan M."/>
            <person name="Daum C."/>
            <person name="Ng V."/>
            <person name="Clum A."/>
            <person name="Steindorff A."/>
            <person name="Ohm R.A."/>
            <person name="Martin F."/>
            <person name="Silar P."/>
            <person name="Natvig D.O."/>
            <person name="Lalanne C."/>
            <person name="Gautier V."/>
            <person name="Ament-Velasquez S.L."/>
            <person name="Kruys A."/>
            <person name="Hutchinson M.I."/>
            <person name="Powell A.J."/>
            <person name="Barry K."/>
            <person name="Miller A.N."/>
            <person name="Grigoriev I.V."/>
            <person name="Debuchy R."/>
            <person name="Gladieux P."/>
            <person name="Hiltunen Thoren M."/>
            <person name="Johannesson H."/>
        </authorList>
    </citation>
    <scope>NUCLEOTIDE SEQUENCE</scope>
    <source>
        <strain evidence="4">CBS 955.72</strain>
    </source>
</reference>
<evidence type="ECO:0000313" key="5">
    <source>
        <dbReference type="Proteomes" id="UP001275084"/>
    </source>
</evidence>
<sequence length="532" mass="59067">MPSLRTLYPRATEKRLPSSDPVMRNARFAFFKAAGTNFLYLQLLFLGLFCYIFGSLFQQNSHTHNIGIVLVDYDGGAIGDAIRKAYAGLQADGFPTLIEQSPSEFETTGKLWEAVCHTTYWGALYVAPGASGRLHDALTGGAAASLAYNRTDVLTYIWNEALYPAVVDSAVSGGIQALAEAARIAYSTGNGTGDITSVSGPALSVLASPWELQSVNIQPTSQGSRVIYNTVVIILVLIQEFFYLGTINGLYAQFKLYGRLNPARIIAVRFLISLAYTFIGSLCVIGAIFAFKSGWDINGSQFVLSWMALWLFAHSNFLTFDIFTIYLSPPFIPMSLIVWVILNVTSIILPFGLSPGFYRLGYFFPAHEVYQVLTDIWSRGCNPQLRYALPILFAWEILGLGLSTVGVYRRSHYTAIGEERQASELKERLDAAVDYEMSRLKRESEKQHREQAEKPEQSKAADAEHHPETSATTPEAEEDDSDTEASMREELADVIERVNTRQQRRKQSTPTINFGPSFDLPFNHGNEGDESI</sequence>
<feature type="transmembrane region" description="Helical" evidence="2">
    <location>
        <begin position="334"/>
        <end position="353"/>
    </location>
</feature>
<keyword evidence="5" id="KW-1185">Reference proteome</keyword>
<keyword evidence="2" id="KW-1133">Transmembrane helix</keyword>
<feature type="domain" description="DUF3533" evidence="3">
    <location>
        <begin position="37"/>
        <end position="398"/>
    </location>
</feature>
<dbReference type="InterPro" id="IPR022703">
    <property type="entry name" value="DUF3533"/>
</dbReference>
<feature type="transmembrane region" description="Helical" evidence="2">
    <location>
        <begin position="226"/>
        <end position="245"/>
    </location>
</feature>
<evidence type="ECO:0000313" key="4">
    <source>
        <dbReference type="EMBL" id="KAK3353977.1"/>
    </source>
</evidence>
<dbReference type="PANTHER" id="PTHR34814">
    <property type="entry name" value="NITROSOGUANIDINE RESISTANCE PROTEIN SNG1"/>
    <property type="match status" value="1"/>
</dbReference>
<feature type="transmembrane region" description="Helical" evidence="2">
    <location>
        <begin position="266"/>
        <end position="291"/>
    </location>
</feature>
<dbReference type="EMBL" id="JAUIQD010000004">
    <property type="protein sequence ID" value="KAK3353977.1"/>
    <property type="molecule type" value="Genomic_DNA"/>
</dbReference>
<proteinExistence type="predicted"/>
<reference evidence="4" key="2">
    <citation type="submission" date="2023-06" db="EMBL/GenBank/DDBJ databases">
        <authorList>
            <consortium name="Lawrence Berkeley National Laboratory"/>
            <person name="Haridas S."/>
            <person name="Hensen N."/>
            <person name="Bonometti L."/>
            <person name="Westerberg I."/>
            <person name="Brannstrom I.O."/>
            <person name="Guillou S."/>
            <person name="Cros-Aarteil S."/>
            <person name="Calhoun S."/>
            <person name="Kuo A."/>
            <person name="Mondo S."/>
            <person name="Pangilinan J."/>
            <person name="Riley R."/>
            <person name="Labutti K."/>
            <person name="Andreopoulos B."/>
            <person name="Lipzen A."/>
            <person name="Chen C."/>
            <person name="Yanf M."/>
            <person name="Daum C."/>
            <person name="Ng V."/>
            <person name="Clum A."/>
            <person name="Steindorff A."/>
            <person name="Ohm R."/>
            <person name="Martin F."/>
            <person name="Silar P."/>
            <person name="Natvig D."/>
            <person name="Lalanne C."/>
            <person name="Gautier V."/>
            <person name="Ament-Velasquez S.L."/>
            <person name="Kruys A."/>
            <person name="Hutchinson M.I."/>
            <person name="Powell A.J."/>
            <person name="Barry K."/>
            <person name="Miller A.N."/>
            <person name="Grigoriev I.V."/>
            <person name="Debuchy R."/>
            <person name="Gladieux P."/>
            <person name="Thoren M.H."/>
            <person name="Johannesson H."/>
        </authorList>
    </citation>
    <scope>NUCLEOTIDE SEQUENCE</scope>
    <source>
        <strain evidence="4">CBS 955.72</strain>
    </source>
</reference>
<feature type="compositionally biased region" description="Basic and acidic residues" evidence="1">
    <location>
        <begin position="485"/>
        <end position="499"/>
    </location>
</feature>
<dbReference type="PANTHER" id="PTHR34814:SF2">
    <property type="entry name" value="DUF3533 DOMAIN-CONTAINING PROTEIN"/>
    <property type="match status" value="1"/>
</dbReference>
<dbReference type="Proteomes" id="UP001275084">
    <property type="component" value="Unassembled WGS sequence"/>
</dbReference>
<feature type="region of interest" description="Disordered" evidence="1">
    <location>
        <begin position="440"/>
        <end position="532"/>
    </location>
</feature>
<dbReference type="Pfam" id="PF12051">
    <property type="entry name" value="DUF3533"/>
    <property type="match status" value="1"/>
</dbReference>
<evidence type="ECO:0000256" key="1">
    <source>
        <dbReference type="SAM" id="MobiDB-lite"/>
    </source>
</evidence>
<dbReference type="AlphaFoldDB" id="A0AAJ0MEY8"/>
<gene>
    <name evidence="4" type="ORF">B0T25DRAFT_223729</name>
</gene>
<feature type="compositionally biased region" description="Basic and acidic residues" evidence="1">
    <location>
        <begin position="440"/>
        <end position="468"/>
    </location>
</feature>